<dbReference type="AlphaFoldDB" id="A0A645GFM5"/>
<gene>
    <name evidence="1" type="ORF">SDC9_172315</name>
</gene>
<evidence type="ECO:0000313" key="1">
    <source>
        <dbReference type="EMBL" id="MPN24910.1"/>
    </source>
</evidence>
<protein>
    <submittedName>
        <fullName evidence="1">Uncharacterized protein</fullName>
    </submittedName>
</protein>
<sequence>MEKQDLEDEAMFVSGQGVFIEALDAKTAARGLALIPRFGLALDIQGEKPDFQGLEIFLQQFNQIEDVQSNLFK</sequence>
<comment type="caution">
    <text evidence="1">The sequence shown here is derived from an EMBL/GenBank/DDBJ whole genome shotgun (WGS) entry which is preliminary data.</text>
</comment>
<dbReference type="EMBL" id="VSSQ01073920">
    <property type="protein sequence ID" value="MPN24910.1"/>
    <property type="molecule type" value="Genomic_DNA"/>
</dbReference>
<accession>A0A645GFM5</accession>
<organism evidence="1">
    <name type="scientific">bioreactor metagenome</name>
    <dbReference type="NCBI Taxonomy" id="1076179"/>
    <lineage>
        <taxon>unclassified sequences</taxon>
        <taxon>metagenomes</taxon>
        <taxon>ecological metagenomes</taxon>
    </lineage>
</organism>
<name>A0A645GFM5_9ZZZZ</name>
<proteinExistence type="predicted"/>
<reference evidence="1" key="1">
    <citation type="submission" date="2019-08" db="EMBL/GenBank/DDBJ databases">
        <authorList>
            <person name="Kucharzyk K."/>
            <person name="Murdoch R.W."/>
            <person name="Higgins S."/>
            <person name="Loffler F."/>
        </authorList>
    </citation>
    <scope>NUCLEOTIDE SEQUENCE</scope>
</reference>